<protein>
    <submittedName>
        <fullName evidence="1">Uncharacterized protein</fullName>
    </submittedName>
</protein>
<name>A0A2P2PZM0_RHIMU</name>
<dbReference type="AlphaFoldDB" id="A0A2P2PZM0"/>
<dbReference type="EMBL" id="GGEC01079645">
    <property type="protein sequence ID" value="MBX60129.1"/>
    <property type="molecule type" value="Transcribed_RNA"/>
</dbReference>
<reference evidence="1" key="1">
    <citation type="submission" date="2018-02" db="EMBL/GenBank/DDBJ databases">
        <title>Rhizophora mucronata_Transcriptome.</title>
        <authorList>
            <person name="Meera S.P."/>
            <person name="Sreeshan A."/>
            <person name="Augustine A."/>
        </authorList>
    </citation>
    <scope>NUCLEOTIDE SEQUENCE</scope>
    <source>
        <tissue evidence="1">Leaf</tissue>
    </source>
</reference>
<sequence>MEIMRRQHHCIMVPGILDQTAQLTQDWCTT</sequence>
<organism evidence="1">
    <name type="scientific">Rhizophora mucronata</name>
    <name type="common">Asiatic mangrove</name>
    <dbReference type="NCBI Taxonomy" id="61149"/>
    <lineage>
        <taxon>Eukaryota</taxon>
        <taxon>Viridiplantae</taxon>
        <taxon>Streptophyta</taxon>
        <taxon>Embryophyta</taxon>
        <taxon>Tracheophyta</taxon>
        <taxon>Spermatophyta</taxon>
        <taxon>Magnoliopsida</taxon>
        <taxon>eudicotyledons</taxon>
        <taxon>Gunneridae</taxon>
        <taxon>Pentapetalae</taxon>
        <taxon>rosids</taxon>
        <taxon>fabids</taxon>
        <taxon>Malpighiales</taxon>
        <taxon>Rhizophoraceae</taxon>
        <taxon>Rhizophora</taxon>
    </lineage>
</organism>
<evidence type="ECO:0000313" key="1">
    <source>
        <dbReference type="EMBL" id="MBX60129.1"/>
    </source>
</evidence>
<proteinExistence type="predicted"/>
<accession>A0A2P2PZM0</accession>